<organism evidence="1 2">
    <name type="scientific">Phialocephala subalpina</name>
    <dbReference type="NCBI Taxonomy" id="576137"/>
    <lineage>
        <taxon>Eukaryota</taxon>
        <taxon>Fungi</taxon>
        <taxon>Dikarya</taxon>
        <taxon>Ascomycota</taxon>
        <taxon>Pezizomycotina</taxon>
        <taxon>Leotiomycetes</taxon>
        <taxon>Helotiales</taxon>
        <taxon>Mollisiaceae</taxon>
        <taxon>Phialocephala</taxon>
        <taxon>Phialocephala fortinii species complex</taxon>
    </lineage>
</organism>
<sequence>MEEILAKTDSIPVAHENPNGVAVRRLDQGEMEEFVYSSQDIEIENEPEGYDIGGYQLEDETNNDILSRRYEKCLFEFVARSSQTEDWSPISGRQVLEEEDELWWRWCAVNFRRMGVNVSGRKRKVKVNIVPDNPVGPAPGDMILPHSLGYWSWSQGSGPYAPTEHRIANRFGHTLDVEFGGDFGVGLFGTGAPIQGEDVDEDQDADSSFVYGGPVSWMERVGQVDEDVVPIG</sequence>
<dbReference type="Proteomes" id="UP000184330">
    <property type="component" value="Unassembled WGS sequence"/>
</dbReference>
<keyword evidence="2" id="KW-1185">Reference proteome</keyword>
<reference evidence="1 2" key="1">
    <citation type="submission" date="2016-03" db="EMBL/GenBank/DDBJ databases">
        <authorList>
            <person name="Ploux O."/>
        </authorList>
    </citation>
    <scope>NUCLEOTIDE SEQUENCE [LARGE SCALE GENOMIC DNA]</scope>
    <source>
        <strain evidence="1 2">UAMH 11012</strain>
    </source>
</reference>
<evidence type="ECO:0000313" key="2">
    <source>
        <dbReference type="Proteomes" id="UP000184330"/>
    </source>
</evidence>
<dbReference type="AlphaFoldDB" id="A0A1L7WY78"/>
<accession>A0A1L7WY78</accession>
<gene>
    <name evidence="1" type="ORF">PAC_07621</name>
</gene>
<name>A0A1L7WY78_9HELO</name>
<protein>
    <submittedName>
        <fullName evidence="1">Uncharacterized protein</fullName>
    </submittedName>
</protein>
<evidence type="ECO:0000313" key="1">
    <source>
        <dbReference type="EMBL" id="CZR57732.1"/>
    </source>
</evidence>
<dbReference type="EMBL" id="FJOG01000010">
    <property type="protein sequence ID" value="CZR57732.1"/>
    <property type="molecule type" value="Genomic_DNA"/>
</dbReference>
<proteinExistence type="predicted"/>